<feature type="signal peptide" evidence="6">
    <location>
        <begin position="1"/>
        <end position="23"/>
    </location>
</feature>
<keyword evidence="3" id="KW-0223">Dioxygenase</keyword>
<evidence type="ECO:0000313" key="9">
    <source>
        <dbReference type="Proteomes" id="UP000266841"/>
    </source>
</evidence>
<sequence>MPRRHLLPLLVVVASSCVTVVGSFAIAHRHHPRVRIALSAGFGASSTARKKKTKKKKKGLVAALEGGEIQSKKDSRTPQLDRFGLPPPTEESVFPALDDSVLRAPLPRLDAAFNKTLVERAIGDHLGINLENFDDEGLSTHRGEGTWQLNLLHCDPPVFSIDDFFTSEECQEYMEMTAGDGSDDAVQVLSPTFSAASISRRTSTTWFCRYKGVPTLLAKAQRLLDVDLSQIEEPQLVRYRTGEEFSWHYDEIPTKQLANGGQRLATLLVYLNDMDEGMGGATIFRDLHVESRAKVGRKAKTLSVRPQAGKALLFFPAYKDGRPDVRTLHKGEIASETKKIAQLWIHEGVYKASVPDENRQQDAEELVLRENERLGFAI</sequence>
<evidence type="ECO:0000256" key="4">
    <source>
        <dbReference type="ARBA" id="ARBA00023002"/>
    </source>
</evidence>
<comment type="cofactor">
    <cofactor evidence="1">
        <name>L-ascorbate</name>
        <dbReference type="ChEBI" id="CHEBI:38290"/>
    </cofactor>
</comment>
<dbReference type="Proteomes" id="UP000266841">
    <property type="component" value="Unassembled WGS sequence"/>
</dbReference>
<feature type="domain" description="Fe2OG dioxygenase" evidence="7">
    <location>
        <begin position="230"/>
        <end position="347"/>
    </location>
</feature>
<dbReference type="PANTHER" id="PTHR10869:SF229">
    <property type="entry name" value="PROLYL 4-HYDROXYLASE ALPHA SUBUNIT DOMAIN-CONTAINING PROTEIN"/>
    <property type="match status" value="1"/>
</dbReference>
<proteinExistence type="predicted"/>
<organism evidence="8 9">
    <name type="scientific">Thalassiosira oceanica</name>
    <name type="common">Marine diatom</name>
    <dbReference type="NCBI Taxonomy" id="159749"/>
    <lineage>
        <taxon>Eukaryota</taxon>
        <taxon>Sar</taxon>
        <taxon>Stramenopiles</taxon>
        <taxon>Ochrophyta</taxon>
        <taxon>Bacillariophyta</taxon>
        <taxon>Coscinodiscophyceae</taxon>
        <taxon>Thalassiosirophycidae</taxon>
        <taxon>Thalassiosirales</taxon>
        <taxon>Thalassiosiraceae</taxon>
        <taxon>Thalassiosira</taxon>
    </lineage>
</organism>
<evidence type="ECO:0000259" key="7">
    <source>
        <dbReference type="PROSITE" id="PS51471"/>
    </source>
</evidence>
<dbReference type="InterPro" id="IPR005123">
    <property type="entry name" value="Oxoglu/Fe-dep_dioxygenase_dom"/>
</dbReference>
<dbReference type="Gene3D" id="2.60.120.620">
    <property type="entry name" value="q2cbj1_9rhob like domain"/>
    <property type="match status" value="1"/>
</dbReference>
<dbReference type="InterPro" id="IPR045054">
    <property type="entry name" value="P4HA-like"/>
</dbReference>
<evidence type="ECO:0000256" key="6">
    <source>
        <dbReference type="SAM" id="SignalP"/>
    </source>
</evidence>
<dbReference type="GO" id="GO:0005506">
    <property type="term" value="F:iron ion binding"/>
    <property type="evidence" value="ECO:0007669"/>
    <property type="project" value="InterPro"/>
</dbReference>
<name>K0S3G8_THAOC</name>
<dbReference type="PROSITE" id="PS51471">
    <property type="entry name" value="FE2OG_OXY"/>
    <property type="match status" value="1"/>
</dbReference>
<evidence type="ECO:0000256" key="3">
    <source>
        <dbReference type="ARBA" id="ARBA00022964"/>
    </source>
</evidence>
<dbReference type="SMART" id="SM00702">
    <property type="entry name" value="P4Hc"/>
    <property type="match status" value="1"/>
</dbReference>
<dbReference type="OrthoDB" id="420380at2759"/>
<evidence type="ECO:0000256" key="1">
    <source>
        <dbReference type="ARBA" id="ARBA00001961"/>
    </source>
</evidence>
<keyword evidence="2" id="KW-0479">Metal-binding</keyword>
<comment type="caution">
    <text evidence="8">The sequence shown here is derived from an EMBL/GenBank/DDBJ whole genome shotgun (WGS) entry which is preliminary data.</text>
</comment>
<accession>K0S3G8</accession>
<feature type="chain" id="PRO_5003836815" description="Fe2OG dioxygenase domain-containing protein" evidence="6">
    <location>
        <begin position="24"/>
        <end position="378"/>
    </location>
</feature>
<dbReference type="AlphaFoldDB" id="K0S3G8"/>
<gene>
    <name evidence="8" type="ORF">THAOC_19999</name>
</gene>
<dbReference type="OMA" id="TTWFCRY"/>
<reference evidence="8 9" key="1">
    <citation type="journal article" date="2012" name="Genome Biol.">
        <title>Genome and low-iron response of an oceanic diatom adapted to chronic iron limitation.</title>
        <authorList>
            <person name="Lommer M."/>
            <person name="Specht M."/>
            <person name="Roy A.S."/>
            <person name="Kraemer L."/>
            <person name="Andreson R."/>
            <person name="Gutowska M.A."/>
            <person name="Wolf J."/>
            <person name="Bergner S.V."/>
            <person name="Schilhabel M.B."/>
            <person name="Klostermeier U.C."/>
            <person name="Beiko R.G."/>
            <person name="Rosenstiel P."/>
            <person name="Hippler M."/>
            <person name="Laroche J."/>
        </authorList>
    </citation>
    <scope>NUCLEOTIDE SEQUENCE [LARGE SCALE GENOMIC DNA]</scope>
    <source>
        <strain evidence="8 9">CCMP1005</strain>
    </source>
</reference>
<dbReference type="GO" id="GO:0031418">
    <property type="term" value="F:L-ascorbic acid binding"/>
    <property type="evidence" value="ECO:0007669"/>
    <property type="project" value="InterPro"/>
</dbReference>
<dbReference type="EMBL" id="AGNL01022410">
    <property type="protein sequence ID" value="EJK59740.1"/>
    <property type="molecule type" value="Genomic_DNA"/>
</dbReference>
<evidence type="ECO:0000256" key="5">
    <source>
        <dbReference type="ARBA" id="ARBA00023004"/>
    </source>
</evidence>
<dbReference type="PANTHER" id="PTHR10869">
    <property type="entry name" value="PROLYL 4-HYDROXYLASE ALPHA SUBUNIT"/>
    <property type="match status" value="1"/>
</dbReference>
<keyword evidence="6" id="KW-0732">Signal</keyword>
<dbReference type="InterPro" id="IPR044862">
    <property type="entry name" value="Pro_4_hyd_alph_FE2OG_OXY"/>
</dbReference>
<dbReference type="eggNOG" id="KOG1591">
    <property type="taxonomic scope" value="Eukaryota"/>
</dbReference>
<evidence type="ECO:0000313" key="8">
    <source>
        <dbReference type="EMBL" id="EJK59740.1"/>
    </source>
</evidence>
<keyword evidence="9" id="KW-1185">Reference proteome</keyword>
<dbReference type="GO" id="GO:0004656">
    <property type="term" value="F:procollagen-proline 4-dioxygenase activity"/>
    <property type="evidence" value="ECO:0007669"/>
    <property type="project" value="TreeGrafter"/>
</dbReference>
<keyword evidence="4" id="KW-0560">Oxidoreductase</keyword>
<keyword evidence="5" id="KW-0408">Iron</keyword>
<dbReference type="InterPro" id="IPR006620">
    <property type="entry name" value="Pro_4_hyd_alph"/>
</dbReference>
<protein>
    <recommendedName>
        <fullName evidence="7">Fe2OG dioxygenase domain-containing protein</fullName>
    </recommendedName>
</protein>
<dbReference type="PROSITE" id="PS51257">
    <property type="entry name" value="PROKAR_LIPOPROTEIN"/>
    <property type="match status" value="1"/>
</dbReference>
<dbReference type="GO" id="GO:0005783">
    <property type="term" value="C:endoplasmic reticulum"/>
    <property type="evidence" value="ECO:0007669"/>
    <property type="project" value="TreeGrafter"/>
</dbReference>
<dbReference type="Pfam" id="PF13640">
    <property type="entry name" value="2OG-FeII_Oxy_3"/>
    <property type="match status" value="1"/>
</dbReference>
<evidence type="ECO:0000256" key="2">
    <source>
        <dbReference type="ARBA" id="ARBA00022723"/>
    </source>
</evidence>